<dbReference type="eggNOG" id="COG1580">
    <property type="taxonomic scope" value="Bacteria"/>
</dbReference>
<dbReference type="RefSeq" id="WP_014828689.1">
    <property type="nucleotide sequence ID" value="NC_018068.1"/>
</dbReference>
<dbReference type="EMBL" id="CP003639">
    <property type="protein sequence ID" value="AFM42702.1"/>
    <property type="molecule type" value="Genomic_DNA"/>
</dbReference>
<keyword evidence="11" id="KW-0969">Cilium</keyword>
<comment type="subcellular location">
    <subcellularLocation>
        <location evidence="2">Cell membrane</location>
        <topology evidence="2">Single-pass membrane protein</topology>
    </subcellularLocation>
</comment>
<dbReference type="InterPro" id="IPR005503">
    <property type="entry name" value="FliL"/>
</dbReference>
<name>I4DA78_DESAJ</name>
<dbReference type="STRING" id="646529.Desaci_3821"/>
<dbReference type="Pfam" id="PF03748">
    <property type="entry name" value="FliL"/>
    <property type="match status" value="1"/>
</dbReference>
<evidence type="ECO:0000313" key="12">
    <source>
        <dbReference type="Proteomes" id="UP000002892"/>
    </source>
</evidence>
<keyword evidence="11" id="KW-0966">Cell projection</keyword>
<dbReference type="GO" id="GO:0005886">
    <property type="term" value="C:plasma membrane"/>
    <property type="evidence" value="ECO:0007669"/>
    <property type="project" value="UniProtKB-SubCell"/>
</dbReference>
<proteinExistence type="inferred from homology"/>
<evidence type="ECO:0000256" key="3">
    <source>
        <dbReference type="ARBA" id="ARBA00008281"/>
    </source>
</evidence>
<dbReference type="GO" id="GO:0009425">
    <property type="term" value="C:bacterial-type flagellum basal body"/>
    <property type="evidence" value="ECO:0007669"/>
    <property type="project" value="InterPro"/>
</dbReference>
<gene>
    <name evidence="11" type="ordered locus">Desaci_3821</name>
</gene>
<dbReference type="GO" id="GO:0071978">
    <property type="term" value="P:bacterial-type flagellum-dependent swarming motility"/>
    <property type="evidence" value="ECO:0007669"/>
    <property type="project" value="TreeGrafter"/>
</dbReference>
<comment type="similarity">
    <text evidence="3 10">Belongs to the FliL family.</text>
</comment>
<dbReference type="Proteomes" id="UP000002892">
    <property type="component" value="Chromosome"/>
</dbReference>
<accession>I4DA78</accession>
<comment type="function">
    <text evidence="1 10">Controls the rotational direction of flagella during chemotaxis.</text>
</comment>
<reference evidence="11 12" key="1">
    <citation type="journal article" date="2012" name="J. Bacteriol.">
        <title>Complete genome sequences of Desulfosporosinus orientis DSM765T, Desulfosporosinus youngiae DSM17734T, Desulfosporosinus meridiei DSM13257T, and Desulfosporosinus acidiphilus DSM22704T.</title>
        <authorList>
            <person name="Pester M."/>
            <person name="Brambilla E."/>
            <person name="Alazard D."/>
            <person name="Rattei T."/>
            <person name="Weinmaier T."/>
            <person name="Han J."/>
            <person name="Lucas S."/>
            <person name="Lapidus A."/>
            <person name="Cheng J.F."/>
            <person name="Goodwin L."/>
            <person name="Pitluck S."/>
            <person name="Peters L."/>
            <person name="Ovchinnikova G."/>
            <person name="Teshima H."/>
            <person name="Detter J.C."/>
            <person name="Han C.S."/>
            <person name="Tapia R."/>
            <person name="Land M.L."/>
            <person name="Hauser L."/>
            <person name="Kyrpides N.C."/>
            <person name="Ivanova N.N."/>
            <person name="Pagani I."/>
            <person name="Huntmann M."/>
            <person name="Wei C.L."/>
            <person name="Davenport K.W."/>
            <person name="Daligault H."/>
            <person name="Chain P.S."/>
            <person name="Chen A."/>
            <person name="Mavromatis K."/>
            <person name="Markowitz V."/>
            <person name="Szeto E."/>
            <person name="Mikhailova N."/>
            <person name="Pati A."/>
            <person name="Wagner M."/>
            <person name="Woyke T."/>
            <person name="Ollivier B."/>
            <person name="Klenk H.P."/>
            <person name="Spring S."/>
            <person name="Loy A."/>
        </authorList>
    </citation>
    <scope>NUCLEOTIDE SEQUENCE [LARGE SCALE GENOMIC DNA]</scope>
    <source>
        <strain evidence="12">DSM 22704 / JCM 16185 / SJ4</strain>
    </source>
</reference>
<dbReference type="HOGENOM" id="CLU_099018_9_0_9"/>
<evidence type="ECO:0000256" key="5">
    <source>
        <dbReference type="ARBA" id="ARBA00022500"/>
    </source>
</evidence>
<evidence type="ECO:0000256" key="9">
    <source>
        <dbReference type="ARBA" id="ARBA00023136"/>
    </source>
</evidence>
<keyword evidence="5 10" id="KW-0145">Chemotaxis</keyword>
<keyword evidence="6" id="KW-0812">Transmembrane</keyword>
<dbReference type="OrthoDB" id="1808726at2"/>
<keyword evidence="8" id="KW-1133">Transmembrane helix</keyword>
<dbReference type="AlphaFoldDB" id="I4DA78"/>
<evidence type="ECO:0000256" key="8">
    <source>
        <dbReference type="ARBA" id="ARBA00022989"/>
    </source>
</evidence>
<evidence type="ECO:0000256" key="1">
    <source>
        <dbReference type="ARBA" id="ARBA00002254"/>
    </source>
</evidence>
<dbReference type="PANTHER" id="PTHR35091">
    <property type="entry name" value="FLAGELLAR PROTEIN FLIL"/>
    <property type="match status" value="1"/>
</dbReference>
<evidence type="ECO:0000256" key="2">
    <source>
        <dbReference type="ARBA" id="ARBA00004162"/>
    </source>
</evidence>
<protein>
    <recommendedName>
        <fullName evidence="10">Flagellar protein FliL</fullName>
    </recommendedName>
</protein>
<evidence type="ECO:0000256" key="7">
    <source>
        <dbReference type="ARBA" id="ARBA00022779"/>
    </source>
</evidence>
<keyword evidence="12" id="KW-1185">Reference proteome</keyword>
<evidence type="ECO:0000256" key="6">
    <source>
        <dbReference type="ARBA" id="ARBA00022692"/>
    </source>
</evidence>
<dbReference type="PANTHER" id="PTHR35091:SF2">
    <property type="entry name" value="FLAGELLAR PROTEIN FLIL"/>
    <property type="match status" value="1"/>
</dbReference>
<keyword evidence="11" id="KW-0282">Flagellum</keyword>
<dbReference type="KEGG" id="dai:Desaci_3821"/>
<dbReference type="GO" id="GO:0006935">
    <property type="term" value="P:chemotaxis"/>
    <property type="evidence" value="ECO:0007669"/>
    <property type="project" value="UniProtKB-KW"/>
</dbReference>
<evidence type="ECO:0000256" key="10">
    <source>
        <dbReference type="RuleBase" id="RU364125"/>
    </source>
</evidence>
<evidence type="ECO:0000256" key="4">
    <source>
        <dbReference type="ARBA" id="ARBA00022475"/>
    </source>
</evidence>
<keyword evidence="7 10" id="KW-0283">Flagellar rotation</keyword>
<sequence length="143" mass="15406">MNKKVLIFLIIALILGLGIGIGGTVLAQKTIFKTQNTAAGVSQPKQTGPLLSLGEVLINLQGGAILRTTITLEVTDDKALTQLKADTAILSDKVNSVLLNRPLADVQTPENLAKLKAELLKKLNEVADNKITDVFFEKIVYQQ</sequence>
<keyword evidence="9 10" id="KW-0472">Membrane</keyword>
<evidence type="ECO:0000313" key="11">
    <source>
        <dbReference type="EMBL" id="AFM42702.1"/>
    </source>
</evidence>
<organism evidence="11 12">
    <name type="scientific">Desulfosporosinus acidiphilus (strain DSM 22704 / JCM 16185 / SJ4)</name>
    <dbReference type="NCBI Taxonomy" id="646529"/>
    <lineage>
        <taxon>Bacteria</taxon>
        <taxon>Bacillati</taxon>
        <taxon>Bacillota</taxon>
        <taxon>Clostridia</taxon>
        <taxon>Eubacteriales</taxon>
        <taxon>Desulfitobacteriaceae</taxon>
        <taxon>Desulfosporosinus</taxon>
    </lineage>
</organism>
<keyword evidence="4 10" id="KW-1003">Cell membrane</keyword>